<feature type="transmembrane region" description="Helical" evidence="2">
    <location>
        <begin position="172"/>
        <end position="190"/>
    </location>
</feature>
<evidence type="ECO:0000256" key="1">
    <source>
        <dbReference type="SAM" id="MobiDB-lite"/>
    </source>
</evidence>
<accession>A0ABV6YG35</accession>
<dbReference type="EMBL" id="JBHOMY010000121">
    <property type="protein sequence ID" value="MFC1460237.1"/>
    <property type="molecule type" value="Genomic_DNA"/>
</dbReference>
<comment type="caution">
    <text evidence="3">The sequence shown here is derived from an EMBL/GenBank/DDBJ whole genome shotgun (WGS) entry which is preliminary data.</text>
</comment>
<protein>
    <submittedName>
        <fullName evidence="3">Uncharacterized protein</fullName>
    </submittedName>
</protein>
<keyword evidence="2" id="KW-0472">Membrane</keyword>
<evidence type="ECO:0000256" key="2">
    <source>
        <dbReference type="SAM" id="Phobius"/>
    </source>
</evidence>
<sequence length="205" mass="22607">MATEDNRNAPDQQDLHSRIRDEVEQPVQTVGRGPTEPHHGVANGQPRPSEGLEMQVAQKQEPTQHLLIARDLKSESREDRKRSVRIGLEGKVQQAIRVWSPHLQAASAQVRGASGRVKVWAQEQSERRGHETDKARRSANPVYILGAITLGIPALLLIPLVGMNPGVQEGTFTTVATFLVVSAFVTAAVFEIKRLADQSSDEEHH</sequence>
<reference evidence="3 4" key="1">
    <citation type="submission" date="2024-09" db="EMBL/GenBank/DDBJ databases">
        <title>Nodulacao em especies de Leguminosae Basais da Amazonia e Caracterizacao dos Rizobios e Bacterias Associadas aos Nodulos.</title>
        <authorList>
            <person name="Jambeiro I.C.A."/>
            <person name="Lopes I.S."/>
            <person name="Aguiar E.R.G.R."/>
            <person name="Santos A.F.J."/>
            <person name="Dos Santos J.M.F."/>
            <person name="Gross E."/>
        </authorList>
    </citation>
    <scope>NUCLEOTIDE SEQUENCE [LARGE SCALE GENOMIC DNA]</scope>
    <source>
        <strain evidence="3 4">BRUESC1165</strain>
    </source>
</reference>
<dbReference type="Proteomes" id="UP001593940">
    <property type="component" value="Unassembled WGS sequence"/>
</dbReference>
<feature type="region of interest" description="Disordered" evidence="1">
    <location>
        <begin position="1"/>
        <end position="64"/>
    </location>
</feature>
<feature type="transmembrane region" description="Helical" evidence="2">
    <location>
        <begin position="142"/>
        <end position="160"/>
    </location>
</feature>
<proteinExistence type="predicted"/>
<organism evidence="3 4">
    <name type="scientific">Microvirga arabica</name>
    <dbReference type="NCBI Taxonomy" id="1128671"/>
    <lineage>
        <taxon>Bacteria</taxon>
        <taxon>Pseudomonadati</taxon>
        <taxon>Pseudomonadota</taxon>
        <taxon>Alphaproteobacteria</taxon>
        <taxon>Hyphomicrobiales</taxon>
        <taxon>Methylobacteriaceae</taxon>
        <taxon>Microvirga</taxon>
    </lineage>
</organism>
<evidence type="ECO:0000313" key="3">
    <source>
        <dbReference type="EMBL" id="MFC1460237.1"/>
    </source>
</evidence>
<keyword evidence="4" id="KW-1185">Reference proteome</keyword>
<feature type="compositionally biased region" description="Basic and acidic residues" evidence="1">
    <location>
        <begin position="1"/>
        <end position="23"/>
    </location>
</feature>
<name>A0ABV6YG35_9HYPH</name>
<keyword evidence="2" id="KW-1133">Transmembrane helix</keyword>
<keyword evidence="2" id="KW-0812">Transmembrane</keyword>
<dbReference type="RefSeq" id="WP_377031527.1">
    <property type="nucleotide sequence ID" value="NZ_JBHOMY010000121.1"/>
</dbReference>
<gene>
    <name evidence="3" type="ORF">ACETIH_26735</name>
</gene>
<evidence type="ECO:0000313" key="4">
    <source>
        <dbReference type="Proteomes" id="UP001593940"/>
    </source>
</evidence>